<dbReference type="EMBL" id="CYYP01000001">
    <property type="protein sequence ID" value="CUN43596.1"/>
    <property type="molecule type" value="Genomic_DNA"/>
</dbReference>
<dbReference type="Gene3D" id="1.10.1070.20">
    <property type="match status" value="1"/>
</dbReference>
<proteinExistence type="inferred from homology"/>
<feature type="domain" description="HipA-like C-terminal" evidence="4">
    <location>
        <begin position="147"/>
        <end position="345"/>
    </location>
</feature>
<evidence type="ECO:0000313" key="9">
    <source>
        <dbReference type="Proteomes" id="UP000095454"/>
    </source>
</evidence>
<evidence type="ECO:0000313" key="6">
    <source>
        <dbReference type="EMBL" id="CUN43596.1"/>
    </source>
</evidence>
<dbReference type="EMBL" id="JAQLEC010000011">
    <property type="protein sequence ID" value="MDB1838838.1"/>
    <property type="molecule type" value="Genomic_DNA"/>
</dbReference>
<dbReference type="Pfam" id="PF13657">
    <property type="entry name" value="Couple_hipA"/>
    <property type="match status" value="1"/>
</dbReference>
<evidence type="ECO:0000313" key="10">
    <source>
        <dbReference type="Proteomes" id="UP000095468"/>
    </source>
</evidence>
<evidence type="ECO:0000256" key="1">
    <source>
        <dbReference type="ARBA" id="ARBA00010164"/>
    </source>
</evidence>
<dbReference type="InterPro" id="IPR052028">
    <property type="entry name" value="HipA_Ser/Thr_kinase"/>
</dbReference>
<dbReference type="CDD" id="cd17808">
    <property type="entry name" value="HipA_Ec_like"/>
    <property type="match status" value="1"/>
</dbReference>
<dbReference type="InterPro" id="IPR017508">
    <property type="entry name" value="HipA_N1"/>
</dbReference>
<reference evidence="8" key="2">
    <citation type="submission" date="2023-01" db="EMBL/GenBank/DDBJ databases">
        <title>Human gut microbiome strain richness.</title>
        <authorList>
            <person name="Chen-Liaw A."/>
        </authorList>
    </citation>
    <scope>NUCLEOTIDE SEQUENCE</scope>
    <source>
        <strain evidence="8">D54st1_D6_D54t1_190329</strain>
    </source>
</reference>
<dbReference type="PANTHER" id="PTHR37419:SF1">
    <property type="entry name" value="SERINE_THREONINE-PROTEIN KINASE TOXIN HIPA"/>
    <property type="match status" value="1"/>
</dbReference>
<reference evidence="9 10" key="1">
    <citation type="submission" date="2015-09" db="EMBL/GenBank/DDBJ databases">
        <authorList>
            <consortium name="Pathogen Informatics"/>
        </authorList>
    </citation>
    <scope>NUCLEOTIDE SEQUENCE [LARGE SCALE GENOMIC DNA]</scope>
    <source>
        <strain evidence="6 10">2789STDY5608823</strain>
        <strain evidence="7 9">2789STDY5834902</strain>
    </source>
</reference>
<dbReference type="PANTHER" id="PTHR37419">
    <property type="entry name" value="SERINE/THREONINE-PROTEIN KINASE TOXIN HIPA"/>
    <property type="match status" value="1"/>
</dbReference>
<evidence type="ECO:0000256" key="2">
    <source>
        <dbReference type="ARBA" id="ARBA00022679"/>
    </source>
</evidence>
<evidence type="ECO:0000259" key="5">
    <source>
        <dbReference type="Pfam" id="PF13657"/>
    </source>
</evidence>
<evidence type="ECO:0000256" key="3">
    <source>
        <dbReference type="ARBA" id="ARBA00022777"/>
    </source>
</evidence>
<sequence length="434" mass="48035">MAEMELATLICGEIAGTLRQDEHGLCSFAYAPTYRGAPLSLTMPLSNRTYGHSIVRPFLFGLLPDSQEQRRAIATEHDVASNNPVALLCHIGLDCAGAVQFCRADQLDAARGRVSAYRPLTNSQIAHKLKAIRDDERETWMGSNESWSLGGNQGKFALAWHDGQWCECLGSSPTTHIFKNGVVGFKHQALNEFVCMKTARRVGIPTANVSYYTFEDEAALVVERYDRMVNSSGNIERLHQEDFCQALGVLPIQKYTADGGPTTRDIQERLINTVPHHMNLVLFTYMLFYNAIIGAPDAHAKNYSLILGKGTNAALAPMYDVASGLAYERMRRRARLAMSVGGENRVGRIGPGAIRRYHGMGDPALEAALTDAGLSEKFCFATMMDLAYEVPICMEEVMDEYADLPGMADLREHMLGPVRENCQRTLDLIKAEMD</sequence>
<feature type="domain" description="HipA N-terminal subdomain 1" evidence="5">
    <location>
        <begin position="12"/>
        <end position="101"/>
    </location>
</feature>
<evidence type="ECO:0000313" key="7">
    <source>
        <dbReference type="EMBL" id="CUO83990.1"/>
    </source>
</evidence>
<organism evidence="7 9">
    <name type="scientific">Collinsella aerofaciens</name>
    <dbReference type="NCBI Taxonomy" id="74426"/>
    <lineage>
        <taxon>Bacteria</taxon>
        <taxon>Bacillati</taxon>
        <taxon>Actinomycetota</taxon>
        <taxon>Coriobacteriia</taxon>
        <taxon>Coriobacteriales</taxon>
        <taxon>Coriobacteriaceae</taxon>
        <taxon>Collinsella</taxon>
    </lineage>
</organism>
<dbReference type="Pfam" id="PF07804">
    <property type="entry name" value="HipA_C"/>
    <property type="match status" value="1"/>
</dbReference>
<comment type="similarity">
    <text evidence="1">Belongs to the HipA Ser/Thr kinase family.</text>
</comment>
<dbReference type="EMBL" id="CZAQ01000002">
    <property type="protein sequence ID" value="CUO83990.1"/>
    <property type="molecule type" value="Genomic_DNA"/>
</dbReference>
<keyword evidence="2 7" id="KW-0808">Transferase</keyword>
<dbReference type="AlphaFoldDB" id="A0A174IFZ5"/>
<keyword evidence="3 7" id="KW-0418">Kinase</keyword>
<accession>A0A174IFZ5</accession>
<gene>
    <name evidence="7" type="primary">hipA_1</name>
    <name evidence="6" type="synonym">hipA</name>
    <name evidence="6" type="ORF">ERS852381_00215</name>
    <name evidence="7" type="ORF">ERS852514_00255</name>
    <name evidence="8" type="ORF">PMW86_04440</name>
</gene>
<dbReference type="RefSeq" id="WP_055250328.1">
    <property type="nucleotide sequence ID" value="NZ_CABIXX010000002.1"/>
</dbReference>
<dbReference type="NCBIfam" id="TIGR03071">
    <property type="entry name" value="couple_hipA"/>
    <property type="match status" value="1"/>
</dbReference>
<protein>
    <submittedName>
        <fullName evidence="7">Serine/threonine-protein kinase HipA</fullName>
        <ecNumber evidence="7">2.7.11.1</ecNumber>
    </submittedName>
    <submittedName>
        <fullName evidence="8">Type II toxin-antitoxin system HipA family toxin</fullName>
    </submittedName>
</protein>
<dbReference type="EC" id="2.7.11.1" evidence="7"/>
<dbReference type="Proteomes" id="UP000095468">
    <property type="component" value="Unassembled WGS sequence"/>
</dbReference>
<dbReference type="GO" id="GO:0005829">
    <property type="term" value="C:cytosol"/>
    <property type="evidence" value="ECO:0007669"/>
    <property type="project" value="TreeGrafter"/>
</dbReference>
<evidence type="ECO:0000259" key="4">
    <source>
        <dbReference type="Pfam" id="PF07804"/>
    </source>
</evidence>
<dbReference type="Proteomes" id="UP000095454">
    <property type="component" value="Unassembled WGS sequence"/>
</dbReference>
<name>A0A174IFZ5_9ACTN</name>
<dbReference type="GO" id="GO:0004674">
    <property type="term" value="F:protein serine/threonine kinase activity"/>
    <property type="evidence" value="ECO:0007669"/>
    <property type="project" value="UniProtKB-EC"/>
</dbReference>
<evidence type="ECO:0000313" key="8">
    <source>
        <dbReference type="EMBL" id="MDB1838838.1"/>
    </source>
</evidence>
<dbReference type="InterPro" id="IPR012893">
    <property type="entry name" value="HipA-like_C"/>
</dbReference>
<dbReference type="Proteomes" id="UP001212741">
    <property type="component" value="Unassembled WGS sequence"/>
</dbReference>